<gene>
    <name evidence="2" type="ORF">S01H1_80975</name>
</gene>
<feature type="compositionally biased region" description="Acidic residues" evidence="1">
    <location>
        <begin position="38"/>
        <end position="57"/>
    </location>
</feature>
<organism evidence="2">
    <name type="scientific">marine sediment metagenome</name>
    <dbReference type="NCBI Taxonomy" id="412755"/>
    <lineage>
        <taxon>unclassified sequences</taxon>
        <taxon>metagenomes</taxon>
        <taxon>ecological metagenomes</taxon>
    </lineage>
</organism>
<feature type="compositionally biased region" description="Basic and acidic residues" evidence="1">
    <location>
        <begin position="13"/>
        <end position="25"/>
    </location>
</feature>
<dbReference type="AlphaFoldDB" id="X0Y5X7"/>
<reference evidence="2" key="1">
    <citation type="journal article" date="2014" name="Front. Microbiol.">
        <title>High frequency of phylogenetically diverse reductive dehalogenase-homologous genes in deep subseafloor sedimentary metagenomes.</title>
        <authorList>
            <person name="Kawai M."/>
            <person name="Futagami T."/>
            <person name="Toyoda A."/>
            <person name="Takaki Y."/>
            <person name="Nishi S."/>
            <person name="Hori S."/>
            <person name="Arai W."/>
            <person name="Tsubouchi T."/>
            <person name="Morono Y."/>
            <person name="Uchiyama I."/>
            <person name="Ito T."/>
            <person name="Fujiyama A."/>
            <person name="Inagaki F."/>
            <person name="Takami H."/>
        </authorList>
    </citation>
    <scope>NUCLEOTIDE SEQUENCE</scope>
    <source>
        <strain evidence="2">Expedition CK06-06</strain>
    </source>
</reference>
<proteinExistence type="predicted"/>
<evidence type="ECO:0000313" key="2">
    <source>
        <dbReference type="EMBL" id="GAG51329.1"/>
    </source>
</evidence>
<feature type="region of interest" description="Disordered" evidence="1">
    <location>
        <begin position="1"/>
        <end position="77"/>
    </location>
</feature>
<accession>X0Y5X7</accession>
<feature type="non-terminal residue" evidence="2">
    <location>
        <position position="1"/>
    </location>
</feature>
<evidence type="ECO:0000256" key="1">
    <source>
        <dbReference type="SAM" id="MobiDB-lite"/>
    </source>
</evidence>
<comment type="caution">
    <text evidence="2">The sequence shown here is derived from an EMBL/GenBank/DDBJ whole genome shotgun (WGS) entry which is preliminary data.</text>
</comment>
<sequence length="195" mass="21238">EYNESVWSKNWARKNEGEKGKKDKGASSLRRVRTAGDEPPEEGGEGSSEDASGDSGDEEKTVRNDDDPPIASDIDPMKDLDAVVRDYLVAALWADLTADDDQGTPLDNYGIINIAPESIEKAKKEVADFEEKAGDLLDGLDDGQVGHDIWLSRNGHGAGFFDRGYGEKGDKLQDMARDMGTAHIYVGDDGKVYID</sequence>
<dbReference type="EMBL" id="BARS01054744">
    <property type="protein sequence ID" value="GAG51329.1"/>
    <property type="molecule type" value="Genomic_DNA"/>
</dbReference>
<protein>
    <submittedName>
        <fullName evidence="2">Uncharacterized protein</fullName>
    </submittedName>
</protein>
<name>X0Y5X7_9ZZZZ</name>